<evidence type="ECO:0000256" key="8">
    <source>
        <dbReference type="RuleBase" id="RU003857"/>
    </source>
</evidence>
<feature type="transmembrane region" description="Helical" evidence="10">
    <location>
        <begin position="126"/>
        <end position="147"/>
    </location>
</feature>
<dbReference type="Proteomes" id="UP000007266">
    <property type="component" value="Linkage group 8"/>
</dbReference>
<feature type="region of interest" description="Disordered" evidence="9">
    <location>
        <begin position="376"/>
        <end position="398"/>
    </location>
</feature>
<accession>A0A139WDM6</accession>
<dbReference type="GO" id="GO:0005886">
    <property type="term" value="C:plasma membrane"/>
    <property type="evidence" value="ECO:0000318"/>
    <property type="project" value="GO_Central"/>
</dbReference>
<feature type="domain" description="Potassium channel" evidence="11">
    <location>
        <begin position="275"/>
        <end position="362"/>
    </location>
</feature>
<dbReference type="EMBL" id="KQ971357">
    <property type="protein sequence ID" value="KYB26059.1"/>
    <property type="molecule type" value="Genomic_DNA"/>
</dbReference>
<evidence type="ECO:0000256" key="2">
    <source>
        <dbReference type="ARBA" id="ARBA00022448"/>
    </source>
</evidence>
<evidence type="ECO:0000256" key="3">
    <source>
        <dbReference type="ARBA" id="ARBA00022692"/>
    </source>
</evidence>
<reference evidence="12 13" key="2">
    <citation type="journal article" date="2010" name="Nucleic Acids Res.">
        <title>BeetleBase in 2010: revisions to provide comprehensive genomic information for Tribolium castaneum.</title>
        <authorList>
            <person name="Kim H.S."/>
            <person name="Murphy T."/>
            <person name="Xia J."/>
            <person name="Caragea D."/>
            <person name="Park Y."/>
            <person name="Beeman R.W."/>
            <person name="Lorenzen M.D."/>
            <person name="Butcher S."/>
            <person name="Manak J.R."/>
            <person name="Brown S.J."/>
        </authorList>
    </citation>
    <scope>GENOME REANNOTATION</scope>
    <source>
        <strain evidence="12 13">Georgia GA2</strain>
    </source>
</reference>
<dbReference type="Gene3D" id="1.10.287.70">
    <property type="match status" value="1"/>
</dbReference>
<dbReference type="FunCoup" id="A0A139WDM6">
    <property type="interactions" value="12"/>
</dbReference>
<dbReference type="AlphaFoldDB" id="A0A139WDM6"/>
<name>A0A139WDM6_TRICA</name>
<feature type="transmembrane region" description="Helical" evidence="10">
    <location>
        <begin position="298"/>
        <end position="316"/>
    </location>
</feature>
<comment type="similarity">
    <text evidence="8">Belongs to the two pore domain potassium channel (TC 1.A.1.8) family.</text>
</comment>
<keyword evidence="3 8" id="KW-0812">Transmembrane</keyword>
<keyword evidence="7 8" id="KW-0407">Ion channel</keyword>
<dbReference type="InterPro" id="IPR003280">
    <property type="entry name" value="2pore_dom_K_chnl"/>
</dbReference>
<evidence type="ECO:0000256" key="6">
    <source>
        <dbReference type="ARBA" id="ARBA00023136"/>
    </source>
</evidence>
<evidence type="ECO:0000256" key="9">
    <source>
        <dbReference type="SAM" id="MobiDB-lite"/>
    </source>
</evidence>
<feature type="domain" description="Potassium channel" evidence="11">
    <location>
        <begin position="112"/>
        <end position="181"/>
    </location>
</feature>
<evidence type="ECO:0000313" key="13">
    <source>
        <dbReference type="Proteomes" id="UP000007266"/>
    </source>
</evidence>
<reference evidence="12 13" key="1">
    <citation type="journal article" date="2008" name="Nature">
        <title>The genome of the model beetle and pest Tribolium castaneum.</title>
        <authorList>
            <consortium name="Tribolium Genome Sequencing Consortium"/>
            <person name="Richards S."/>
            <person name="Gibbs R.A."/>
            <person name="Weinstock G.M."/>
            <person name="Brown S.J."/>
            <person name="Denell R."/>
            <person name="Beeman R.W."/>
            <person name="Gibbs R."/>
            <person name="Beeman R.W."/>
            <person name="Brown S.J."/>
            <person name="Bucher G."/>
            <person name="Friedrich M."/>
            <person name="Grimmelikhuijzen C.J."/>
            <person name="Klingler M."/>
            <person name="Lorenzen M."/>
            <person name="Richards S."/>
            <person name="Roth S."/>
            <person name="Schroder R."/>
            <person name="Tautz D."/>
            <person name="Zdobnov E.M."/>
            <person name="Muzny D."/>
            <person name="Gibbs R.A."/>
            <person name="Weinstock G.M."/>
            <person name="Attaway T."/>
            <person name="Bell S."/>
            <person name="Buhay C.J."/>
            <person name="Chandrabose M.N."/>
            <person name="Chavez D."/>
            <person name="Clerk-Blankenburg K.P."/>
            <person name="Cree A."/>
            <person name="Dao M."/>
            <person name="Davis C."/>
            <person name="Chacko J."/>
            <person name="Dinh H."/>
            <person name="Dugan-Rocha S."/>
            <person name="Fowler G."/>
            <person name="Garner T.T."/>
            <person name="Garnes J."/>
            <person name="Gnirke A."/>
            <person name="Hawes A."/>
            <person name="Hernandez J."/>
            <person name="Hines S."/>
            <person name="Holder M."/>
            <person name="Hume J."/>
            <person name="Jhangiani S.N."/>
            <person name="Joshi V."/>
            <person name="Khan Z.M."/>
            <person name="Jackson L."/>
            <person name="Kovar C."/>
            <person name="Kowis A."/>
            <person name="Lee S."/>
            <person name="Lewis L.R."/>
            <person name="Margolis J."/>
            <person name="Morgan M."/>
            <person name="Nazareth L.V."/>
            <person name="Nguyen N."/>
            <person name="Okwuonu G."/>
            <person name="Parker D."/>
            <person name="Richards S."/>
            <person name="Ruiz S.J."/>
            <person name="Santibanez J."/>
            <person name="Savard J."/>
            <person name="Scherer S.E."/>
            <person name="Schneider B."/>
            <person name="Sodergren E."/>
            <person name="Tautz D."/>
            <person name="Vattahil S."/>
            <person name="Villasana D."/>
            <person name="White C.S."/>
            <person name="Wright R."/>
            <person name="Park Y."/>
            <person name="Beeman R.W."/>
            <person name="Lord J."/>
            <person name="Oppert B."/>
            <person name="Lorenzen M."/>
            <person name="Brown S."/>
            <person name="Wang L."/>
            <person name="Savard J."/>
            <person name="Tautz D."/>
            <person name="Richards S."/>
            <person name="Weinstock G."/>
            <person name="Gibbs R.A."/>
            <person name="Liu Y."/>
            <person name="Worley K."/>
            <person name="Weinstock G."/>
            <person name="Elsik C.G."/>
            <person name="Reese J.T."/>
            <person name="Elhaik E."/>
            <person name="Landan G."/>
            <person name="Graur D."/>
            <person name="Arensburger P."/>
            <person name="Atkinson P."/>
            <person name="Beeman R.W."/>
            <person name="Beidler J."/>
            <person name="Brown S.J."/>
            <person name="Demuth J.P."/>
            <person name="Drury D.W."/>
            <person name="Du Y.Z."/>
            <person name="Fujiwara H."/>
            <person name="Lorenzen M."/>
            <person name="Maselli V."/>
            <person name="Osanai M."/>
            <person name="Park Y."/>
            <person name="Robertson H.M."/>
            <person name="Tu Z."/>
            <person name="Wang J.J."/>
            <person name="Wang S."/>
            <person name="Richards S."/>
            <person name="Song H."/>
            <person name="Zhang L."/>
            <person name="Sodergren E."/>
            <person name="Werner D."/>
            <person name="Stanke M."/>
            <person name="Morgenstern B."/>
            <person name="Solovyev V."/>
            <person name="Kosarev P."/>
            <person name="Brown G."/>
            <person name="Chen H.C."/>
            <person name="Ermolaeva O."/>
            <person name="Hlavina W."/>
            <person name="Kapustin Y."/>
            <person name="Kiryutin B."/>
            <person name="Kitts P."/>
            <person name="Maglott D."/>
            <person name="Pruitt K."/>
            <person name="Sapojnikov V."/>
            <person name="Souvorov A."/>
            <person name="Mackey A.J."/>
            <person name="Waterhouse R.M."/>
            <person name="Wyder S."/>
            <person name="Zdobnov E.M."/>
            <person name="Zdobnov E.M."/>
            <person name="Wyder S."/>
            <person name="Kriventseva E.V."/>
            <person name="Kadowaki T."/>
            <person name="Bork P."/>
            <person name="Aranda M."/>
            <person name="Bao R."/>
            <person name="Beermann A."/>
            <person name="Berns N."/>
            <person name="Bolognesi R."/>
            <person name="Bonneton F."/>
            <person name="Bopp D."/>
            <person name="Brown S.J."/>
            <person name="Bucher G."/>
            <person name="Butts T."/>
            <person name="Chaumot A."/>
            <person name="Denell R.E."/>
            <person name="Ferrier D.E."/>
            <person name="Friedrich M."/>
            <person name="Gordon C.M."/>
            <person name="Jindra M."/>
            <person name="Klingler M."/>
            <person name="Lan Q."/>
            <person name="Lattorff H.M."/>
            <person name="Laudet V."/>
            <person name="von Levetsow C."/>
            <person name="Liu Z."/>
            <person name="Lutz R."/>
            <person name="Lynch J.A."/>
            <person name="da Fonseca R.N."/>
            <person name="Posnien N."/>
            <person name="Reuter R."/>
            <person name="Roth S."/>
            <person name="Savard J."/>
            <person name="Schinko J.B."/>
            <person name="Schmitt C."/>
            <person name="Schoppmeier M."/>
            <person name="Schroder R."/>
            <person name="Shippy T.D."/>
            <person name="Simonnet F."/>
            <person name="Marques-Souza H."/>
            <person name="Tautz D."/>
            <person name="Tomoyasu Y."/>
            <person name="Trauner J."/>
            <person name="Van der Zee M."/>
            <person name="Vervoort M."/>
            <person name="Wittkopp N."/>
            <person name="Wimmer E.A."/>
            <person name="Yang X."/>
            <person name="Jones A.K."/>
            <person name="Sattelle D.B."/>
            <person name="Ebert P.R."/>
            <person name="Nelson D."/>
            <person name="Scott J.G."/>
            <person name="Beeman R.W."/>
            <person name="Muthukrishnan S."/>
            <person name="Kramer K.J."/>
            <person name="Arakane Y."/>
            <person name="Beeman R.W."/>
            <person name="Zhu Q."/>
            <person name="Hogenkamp D."/>
            <person name="Dixit R."/>
            <person name="Oppert B."/>
            <person name="Jiang H."/>
            <person name="Zou Z."/>
            <person name="Marshall J."/>
            <person name="Elpidina E."/>
            <person name="Vinokurov K."/>
            <person name="Oppert C."/>
            <person name="Zou Z."/>
            <person name="Evans J."/>
            <person name="Lu Z."/>
            <person name="Zhao P."/>
            <person name="Sumathipala N."/>
            <person name="Altincicek B."/>
            <person name="Vilcinskas A."/>
            <person name="Williams M."/>
            <person name="Hultmark D."/>
            <person name="Hetru C."/>
            <person name="Jiang H."/>
            <person name="Grimmelikhuijzen C.J."/>
            <person name="Hauser F."/>
            <person name="Cazzamali G."/>
            <person name="Williamson M."/>
            <person name="Park Y."/>
            <person name="Li B."/>
            <person name="Tanaka Y."/>
            <person name="Predel R."/>
            <person name="Neupert S."/>
            <person name="Schachtner J."/>
            <person name="Verleyen P."/>
            <person name="Raible F."/>
            <person name="Bork P."/>
            <person name="Friedrich M."/>
            <person name="Walden K.K."/>
            <person name="Robertson H.M."/>
            <person name="Angeli S."/>
            <person name="Foret S."/>
            <person name="Bucher G."/>
            <person name="Schuetz S."/>
            <person name="Maleszka R."/>
            <person name="Wimmer E.A."/>
            <person name="Beeman R.W."/>
            <person name="Lorenzen M."/>
            <person name="Tomoyasu Y."/>
            <person name="Miller S.C."/>
            <person name="Grossmann D."/>
            <person name="Bucher G."/>
        </authorList>
    </citation>
    <scope>NUCLEOTIDE SEQUENCE [LARGE SCALE GENOMIC DNA]</scope>
    <source>
        <strain evidence="12 13">Georgia GA2</strain>
    </source>
</reference>
<keyword evidence="13" id="KW-1185">Reference proteome</keyword>
<keyword evidence="4 10" id="KW-1133">Transmembrane helix</keyword>
<organism evidence="12 13">
    <name type="scientific">Tribolium castaneum</name>
    <name type="common">Red flour beetle</name>
    <dbReference type="NCBI Taxonomy" id="7070"/>
    <lineage>
        <taxon>Eukaryota</taxon>
        <taxon>Metazoa</taxon>
        <taxon>Ecdysozoa</taxon>
        <taxon>Arthropoda</taxon>
        <taxon>Hexapoda</taxon>
        <taxon>Insecta</taxon>
        <taxon>Pterygota</taxon>
        <taxon>Neoptera</taxon>
        <taxon>Endopterygota</taxon>
        <taxon>Coleoptera</taxon>
        <taxon>Polyphaga</taxon>
        <taxon>Cucujiformia</taxon>
        <taxon>Tenebrionidae</taxon>
        <taxon>Tenebrionidae incertae sedis</taxon>
        <taxon>Tribolium</taxon>
    </lineage>
</organism>
<dbReference type="GO" id="GO:0015271">
    <property type="term" value="F:outward rectifier potassium channel activity"/>
    <property type="evidence" value="ECO:0000318"/>
    <property type="project" value="GO_Central"/>
</dbReference>
<feature type="transmembrane region" description="Helical" evidence="10">
    <location>
        <begin position="265"/>
        <end position="286"/>
    </location>
</feature>
<proteinExistence type="inferred from homology"/>
<dbReference type="PRINTS" id="PR01333">
    <property type="entry name" value="2POREKCHANEL"/>
</dbReference>
<dbReference type="Pfam" id="PF07885">
    <property type="entry name" value="Ion_trans_2"/>
    <property type="match status" value="2"/>
</dbReference>
<keyword evidence="6 10" id="KW-0472">Membrane</keyword>
<evidence type="ECO:0000256" key="4">
    <source>
        <dbReference type="ARBA" id="ARBA00022989"/>
    </source>
</evidence>
<evidence type="ECO:0000256" key="7">
    <source>
        <dbReference type="ARBA" id="ARBA00023303"/>
    </source>
</evidence>
<dbReference type="GO" id="GO:0022841">
    <property type="term" value="F:potassium ion leak channel activity"/>
    <property type="evidence" value="ECO:0000318"/>
    <property type="project" value="GO_Central"/>
</dbReference>
<dbReference type="PANTHER" id="PTHR11003">
    <property type="entry name" value="POTASSIUM CHANNEL, SUBFAMILY K"/>
    <property type="match status" value="1"/>
</dbReference>
<dbReference type="GO" id="GO:0071805">
    <property type="term" value="P:potassium ion transmembrane transport"/>
    <property type="evidence" value="ECO:0000318"/>
    <property type="project" value="GO_Central"/>
</dbReference>
<evidence type="ECO:0000313" key="12">
    <source>
        <dbReference type="EMBL" id="KYB26059.1"/>
    </source>
</evidence>
<protein>
    <submittedName>
        <fullName evidence="12">TWiK family of potassium channels protein 7-like Protein</fullName>
    </submittedName>
</protein>
<keyword evidence="2 8" id="KW-0813">Transport</keyword>
<evidence type="ECO:0000256" key="5">
    <source>
        <dbReference type="ARBA" id="ARBA00023065"/>
    </source>
</evidence>
<dbReference type="eggNOG" id="KOG1418">
    <property type="taxonomic scope" value="Eukaryota"/>
</dbReference>
<evidence type="ECO:0000256" key="1">
    <source>
        <dbReference type="ARBA" id="ARBA00004141"/>
    </source>
</evidence>
<evidence type="ECO:0000256" key="10">
    <source>
        <dbReference type="SAM" id="Phobius"/>
    </source>
</evidence>
<dbReference type="InParanoid" id="A0A139WDM6"/>
<comment type="subcellular location">
    <subcellularLocation>
        <location evidence="1">Membrane</location>
        <topology evidence="1">Multi-pass membrane protein</topology>
    </subcellularLocation>
</comment>
<dbReference type="PANTHER" id="PTHR11003:SF352">
    <property type="entry name" value="BCDNA.GH04802-RELATED"/>
    <property type="match status" value="1"/>
</dbReference>
<dbReference type="OMA" id="TPQSEWG"/>
<keyword evidence="5 8" id="KW-0406">Ion transport</keyword>
<feature type="transmembrane region" description="Helical" evidence="10">
    <location>
        <begin position="336"/>
        <end position="359"/>
    </location>
</feature>
<sequence>MERKRSVRRQRRYERPFAKKCKDLCRQFIAFLFSNVGIIGLVVSYTIAGAFIFRFVEKKYQMQVRLDVLRIRNETVSKFWNKTLEMNTFAEADYKKLLLEELLIYQKRMVKFIQRGYDGENYSDKWSFAGAFLYSLTVITTIGYGNISPHTIEGKITTIVYAIIGMPLFLLYLSNIGDIMARSFKWVYANCCLCRWCPGVAKRRAERKRERARLEEGEEEEEEEYEVGMYQNYGDFYKQRPSIVSDVSQGVTEGGSEESYDVQTVTVPVTICLMIMVGYICGGALLFCKWEDWEFMDAFYFCFISLSTIGFGDLVPGDKIYRRGDDEFLVDEVLELTFVICAMYLMVGMALIAMCFNLMQEEVIHKIRTTLKLTPGPIQSRRERPPRDGNPVRPQTDFQDPTKLVALLVHSLQPVTEREGTVDFLKSVSLVARRIPNRR</sequence>
<feature type="transmembrane region" description="Helical" evidence="10">
    <location>
        <begin position="28"/>
        <end position="53"/>
    </location>
</feature>
<dbReference type="SUPFAM" id="SSF81324">
    <property type="entry name" value="Voltage-gated potassium channels"/>
    <property type="match status" value="2"/>
</dbReference>
<feature type="transmembrane region" description="Helical" evidence="10">
    <location>
        <begin position="159"/>
        <end position="177"/>
    </location>
</feature>
<dbReference type="InterPro" id="IPR013099">
    <property type="entry name" value="K_chnl_dom"/>
</dbReference>
<evidence type="ECO:0000259" key="11">
    <source>
        <dbReference type="Pfam" id="PF07885"/>
    </source>
</evidence>
<gene>
    <name evidence="12" type="primary">AUGUSTUS-3.0.2_06062</name>
    <name evidence="12" type="ORF">TcasGA2_TC006062</name>
</gene>